<accession>A0A916X6I1</accession>
<evidence type="ECO:0008006" key="5">
    <source>
        <dbReference type="Google" id="ProtNLM"/>
    </source>
</evidence>
<dbReference type="SUPFAM" id="SSF82171">
    <property type="entry name" value="DPP6 N-terminal domain-like"/>
    <property type="match status" value="1"/>
</dbReference>
<keyword evidence="4" id="KW-1185">Reference proteome</keyword>
<evidence type="ECO:0000313" key="4">
    <source>
        <dbReference type="Proteomes" id="UP000608154"/>
    </source>
</evidence>
<evidence type="ECO:0000313" key="3">
    <source>
        <dbReference type="EMBL" id="GGC16524.1"/>
    </source>
</evidence>
<reference evidence="3" key="1">
    <citation type="journal article" date="2014" name="Int. J. Syst. Evol. Microbiol.">
        <title>Complete genome sequence of Corynebacterium casei LMG S-19264T (=DSM 44701T), isolated from a smear-ripened cheese.</title>
        <authorList>
            <consortium name="US DOE Joint Genome Institute (JGI-PGF)"/>
            <person name="Walter F."/>
            <person name="Albersmeier A."/>
            <person name="Kalinowski J."/>
            <person name="Ruckert C."/>
        </authorList>
    </citation>
    <scope>NUCLEOTIDE SEQUENCE</scope>
    <source>
        <strain evidence="3">CGMCC 1.15095</strain>
    </source>
</reference>
<dbReference type="Proteomes" id="UP000608154">
    <property type="component" value="Unassembled WGS sequence"/>
</dbReference>
<dbReference type="Gene3D" id="2.120.10.30">
    <property type="entry name" value="TolB, C-terminal domain"/>
    <property type="match status" value="1"/>
</dbReference>
<sequence length="654" mass="70036">MIHSTVGRMSATLGLALACAACAAPLYTQASKAVPPPPNPEPVVVQSLPLPPTAPSDEPGACTTQINPRGTGCMSARADGIIEGPAYMWDAKHVLLPVQFTGSARGSTYDGPQVIAIKTNGKLFPNGDPWKCITCGIPAQGRKYANPAVTDGGGRQAGPGDNWMRVDHPQAFPGDRKMLAGTNVVDCGPHKLTDQACTPDRLRVYPIRWDTSADGAGPGGSMRELRINPDGQHLMWSHMIATGANLDQHGLVGRLVFNPSPTTGQHLVPRYELADVFVLTNTDNPDFAQFRVDPQDPTRLINNPAKGQIGEARGWTRDGEDAVGMGFEEAGAVDMYITDLKTGDSDRLTSAPGYADPIMMSPDDKWFVVLDNRGVDRHMYYGGLRGIPPLLDTLTMMVKLSAEFGYRNGLRRFFQPYLIDRWGDRSGPWGEYAGQQLNAGPGAAGSASDPNWNARADPAWSPDGTDVVYWQALVTSPDCGGANPLLCPKSTEPGGRHSRLMIARLTSRQPLPLGQVAAPGRITVPWGTPYKPGDPMPRRVGGVPAGKYTMRGRKGGSAEVEFRSIGGRYVGAVYTNYTDDGLHVINGTESAKLEVVGGKPRVVWHSDIRASGRQNGTKKTSPGGFVVSPMGEPLEGELVTTIDGKVYRPPLKGT</sequence>
<feature type="signal peptide" evidence="2">
    <location>
        <begin position="1"/>
        <end position="23"/>
    </location>
</feature>
<keyword evidence="2" id="KW-0732">Signal</keyword>
<dbReference type="EMBL" id="BMHK01000064">
    <property type="protein sequence ID" value="GGC16524.1"/>
    <property type="molecule type" value="Genomic_DNA"/>
</dbReference>
<evidence type="ECO:0000256" key="1">
    <source>
        <dbReference type="SAM" id="MobiDB-lite"/>
    </source>
</evidence>
<reference evidence="3" key="2">
    <citation type="submission" date="2020-09" db="EMBL/GenBank/DDBJ databases">
        <authorList>
            <person name="Sun Q."/>
            <person name="Zhou Y."/>
        </authorList>
    </citation>
    <scope>NUCLEOTIDE SEQUENCE</scope>
    <source>
        <strain evidence="3">CGMCC 1.15095</strain>
    </source>
</reference>
<feature type="region of interest" description="Disordered" evidence="1">
    <location>
        <begin position="525"/>
        <end position="552"/>
    </location>
</feature>
<comment type="caution">
    <text evidence="3">The sequence shown here is derived from an EMBL/GenBank/DDBJ whole genome shotgun (WGS) entry which is preliminary data.</text>
</comment>
<proteinExistence type="predicted"/>
<feature type="chain" id="PRO_5038046354" description="Saponin hydrolase" evidence="2">
    <location>
        <begin position="24"/>
        <end position="654"/>
    </location>
</feature>
<organism evidence="3 4">
    <name type="scientific">Novosphingobium endophyticum</name>
    <dbReference type="NCBI Taxonomy" id="1955250"/>
    <lineage>
        <taxon>Bacteria</taxon>
        <taxon>Pseudomonadati</taxon>
        <taxon>Pseudomonadota</taxon>
        <taxon>Alphaproteobacteria</taxon>
        <taxon>Sphingomonadales</taxon>
        <taxon>Sphingomonadaceae</taxon>
        <taxon>Novosphingobium</taxon>
    </lineage>
</organism>
<dbReference type="RefSeq" id="WP_188773251.1">
    <property type="nucleotide sequence ID" value="NZ_BMHK01000064.1"/>
</dbReference>
<protein>
    <recommendedName>
        <fullName evidence="5">Saponin hydrolase</fullName>
    </recommendedName>
</protein>
<evidence type="ECO:0000256" key="2">
    <source>
        <dbReference type="SAM" id="SignalP"/>
    </source>
</evidence>
<gene>
    <name evidence="3" type="ORF">GCM10011494_39250</name>
</gene>
<dbReference type="AlphaFoldDB" id="A0A916X6I1"/>
<name>A0A916X6I1_9SPHN</name>
<dbReference type="InterPro" id="IPR011042">
    <property type="entry name" value="6-blade_b-propeller_TolB-like"/>
</dbReference>